<dbReference type="AlphaFoldDB" id="A0A229UGG9"/>
<dbReference type="PANTHER" id="PTHR36930">
    <property type="entry name" value="METAL-SULFUR CLUSTER BIOSYNTHESIS PROTEINS YUAD-RELATED"/>
    <property type="match status" value="1"/>
</dbReference>
<keyword evidence="3" id="KW-1185">Reference proteome</keyword>
<reference evidence="2 3" key="1">
    <citation type="submission" date="2017-07" db="EMBL/GenBank/DDBJ databases">
        <title>Genome sequencing and assembly of Paenibacillus rigui.</title>
        <authorList>
            <person name="Mayilraj S."/>
        </authorList>
    </citation>
    <scope>NUCLEOTIDE SEQUENCE [LARGE SCALE GENOMIC DNA]</scope>
    <source>
        <strain evidence="2 3">JCM 16352</strain>
    </source>
</reference>
<dbReference type="InterPro" id="IPR005302">
    <property type="entry name" value="MoCF_Sase_C"/>
</dbReference>
<name>A0A229UGG9_9BACL</name>
<dbReference type="RefSeq" id="WP_094018735.1">
    <property type="nucleotide sequence ID" value="NZ_NMQW01000075.1"/>
</dbReference>
<dbReference type="Pfam" id="PF03473">
    <property type="entry name" value="MOSC"/>
    <property type="match status" value="1"/>
</dbReference>
<organism evidence="2 3">
    <name type="scientific">Paenibacillus rigui</name>
    <dbReference type="NCBI Taxonomy" id="554312"/>
    <lineage>
        <taxon>Bacteria</taxon>
        <taxon>Bacillati</taxon>
        <taxon>Bacillota</taxon>
        <taxon>Bacilli</taxon>
        <taxon>Bacillales</taxon>
        <taxon>Paenibacillaceae</taxon>
        <taxon>Paenibacillus</taxon>
    </lineage>
</organism>
<dbReference type="OrthoDB" id="9808413at2"/>
<evidence type="ECO:0000313" key="2">
    <source>
        <dbReference type="EMBL" id="OXM82445.1"/>
    </source>
</evidence>
<feature type="domain" description="MOSC" evidence="1">
    <location>
        <begin position="21"/>
        <end position="178"/>
    </location>
</feature>
<dbReference type="InterPro" id="IPR011037">
    <property type="entry name" value="Pyrv_Knase-like_insert_dom_sf"/>
</dbReference>
<dbReference type="PANTHER" id="PTHR36930:SF1">
    <property type="entry name" value="MOSC DOMAIN-CONTAINING PROTEIN"/>
    <property type="match status" value="1"/>
</dbReference>
<dbReference type="Gene3D" id="2.40.33.20">
    <property type="entry name" value="PK beta-barrel domain-like"/>
    <property type="match status" value="1"/>
</dbReference>
<proteinExistence type="predicted"/>
<dbReference type="SUPFAM" id="SSF50800">
    <property type="entry name" value="PK beta-barrel domain-like"/>
    <property type="match status" value="1"/>
</dbReference>
<dbReference type="GO" id="GO:0030151">
    <property type="term" value="F:molybdenum ion binding"/>
    <property type="evidence" value="ECO:0007669"/>
    <property type="project" value="InterPro"/>
</dbReference>
<accession>A0A229UGG9</accession>
<dbReference type="GO" id="GO:0030170">
    <property type="term" value="F:pyridoxal phosphate binding"/>
    <property type="evidence" value="ECO:0007669"/>
    <property type="project" value="InterPro"/>
</dbReference>
<comment type="caution">
    <text evidence="2">The sequence shown here is derived from an EMBL/GenBank/DDBJ whole genome shotgun (WGS) entry which is preliminary data.</text>
</comment>
<dbReference type="EMBL" id="NMQW01000075">
    <property type="protein sequence ID" value="OXM82445.1"/>
    <property type="molecule type" value="Genomic_DNA"/>
</dbReference>
<dbReference type="InterPro" id="IPR052716">
    <property type="entry name" value="MOSC_domain"/>
</dbReference>
<protein>
    <submittedName>
        <fullName evidence="2">MOSC domain-containing protein</fullName>
    </submittedName>
</protein>
<dbReference type="Proteomes" id="UP000215509">
    <property type="component" value="Unassembled WGS sequence"/>
</dbReference>
<gene>
    <name evidence="2" type="ORF">CF651_30945</name>
</gene>
<dbReference type="GO" id="GO:0003824">
    <property type="term" value="F:catalytic activity"/>
    <property type="evidence" value="ECO:0007669"/>
    <property type="project" value="InterPro"/>
</dbReference>
<sequence length="180" mass="19674">MKKFEAQVLAVLAAREHGSFITQREEQLNIELAGIPGDRHYGLLRPADSRQKWYPRGTMIANRRQISIVSAEECARIASSLGVERILPEWLGANILLSGYEPLTLLPQGARLLFPGGVGLICEGENLPCRGPGKVIADALGDERLEASFVKAAKQLRGIVCSVEREGMIMPNEPVTIAMI</sequence>
<dbReference type="PROSITE" id="PS51340">
    <property type="entry name" value="MOSC"/>
    <property type="match status" value="1"/>
</dbReference>
<evidence type="ECO:0000313" key="3">
    <source>
        <dbReference type="Proteomes" id="UP000215509"/>
    </source>
</evidence>
<evidence type="ECO:0000259" key="1">
    <source>
        <dbReference type="PROSITE" id="PS51340"/>
    </source>
</evidence>